<organism evidence="1 2">
    <name type="scientific">Zobellia amurskyensis</name>
    <dbReference type="NCBI Taxonomy" id="248905"/>
    <lineage>
        <taxon>Bacteria</taxon>
        <taxon>Pseudomonadati</taxon>
        <taxon>Bacteroidota</taxon>
        <taxon>Flavobacteriia</taxon>
        <taxon>Flavobacteriales</taxon>
        <taxon>Flavobacteriaceae</taxon>
        <taxon>Zobellia</taxon>
    </lineage>
</organism>
<protein>
    <submittedName>
        <fullName evidence="1">Uncharacterized protein</fullName>
    </submittedName>
</protein>
<accession>A0A7X2ZWA5</accession>
<proteinExistence type="predicted"/>
<dbReference type="Proteomes" id="UP000540519">
    <property type="component" value="Unassembled WGS sequence"/>
</dbReference>
<dbReference type="EMBL" id="RCNR01000044">
    <property type="protein sequence ID" value="MUH37556.1"/>
    <property type="molecule type" value="Genomic_DNA"/>
</dbReference>
<evidence type="ECO:0000313" key="2">
    <source>
        <dbReference type="Proteomes" id="UP000540519"/>
    </source>
</evidence>
<comment type="caution">
    <text evidence="1">The sequence shown here is derived from an EMBL/GenBank/DDBJ whole genome shotgun (WGS) entry which is preliminary data.</text>
</comment>
<keyword evidence="2" id="KW-1185">Reference proteome</keyword>
<name>A0A7X2ZWA5_9FLAO</name>
<dbReference type="AlphaFoldDB" id="A0A7X2ZWA5"/>
<reference evidence="1 2" key="1">
    <citation type="journal article" date="2019" name="Mar. Drugs">
        <title>Comparative Genomics and CAZyme Genome Repertoires of Marine Zobellia amurskyensis KMM 3526(T) and Zobellia laminariae KMM 3676(T).</title>
        <authorList>
            <person name="Chernysheva N."/>
            <person name="Bystritskaya E."/>
            <person name="Stenkova A."/>
            <person name="Golovkin I."/>
            <person name="Nedashkovskaya O."/>
            <person name="Isaeva M."/>
        </authorList>
    </citation>
    <scope>NUCLEOTIDE SEQUENCE [LARGE SCALE GENOMIC DNA]</scope>
    <source>
        <strain evidence="1 2">KMM 3526</strain>
    </source>
</reference>
<gene>
    <name evidence="1" type="ORF">D9O36_17040</name>
</gene>
<sequence length="281" mass="30761">MQIFPANHPLNKEVTNSPVDSHSDIILENIGLNSGLFADFGSGLYNDAPIGIPYTVVDGSQPNVPITFNENGYPSESDKGPFPIPLDAPIEGNGKGDSHVISVDVENGMLYELFNSKQVGTGFEVSSAAVFDLNENTFRPDGWTSADAAGLPIFPLLVRYSEIEKGEIDHPIRFTIPRSKIYEGYIHPARHLVSGNTNDQLLPFGAVLRLKSTFDTSDFSETNKIILQALKKYGLILADVGSNMFISGAPDDNWDNDDLRALRNVTLNNFEVIQMGEITTK</sequence>
<evidence type="ECO:0000313" key="1">
    <source>
        <dbReference type="EMBL" id="MUH37556.1"/>
    </source>
</evidence>